<accession>A0AAW0NVQ1</accession>
<evidence type="ECO:0000313" key="2">
    <source>
        <dbReference type="EMBL" id="KAK7910156.1"/>
    </source>
</evidence>
<feature type="region of interest" description="Disordered" evidence="1">
    <location>
        <begin position="94"/>
        <end position="116"/>
    </location>
</feature>
<feature type="compositionally biased region" description="Basic and acidic residues" evidence="1">
    <location>
        <begin position="99"/>
        <end position="108"/>
    </location>
</feature>
<organism evidence="2 3">
    <name type="scientific">Mugilogobius chulae</name>
    <name type="common">yellowstripe goby</name>
    <dbReference type="NCBI Taxonomy" id="88201"/>
    <lineage>
        <taxon>Eukaryota</taxon>
        <taxon>Metazoa</taxon>
        <taxon>Chordata</taxon>
        <taxon>Craniata</taxon>
        <taxon>Vertebrata</taxon>
        <taxon>Euteleostomi</taxon>
        <taxon>Actinopterygii</taxon>
        <taxon>Neopterygii</taxon>
        <taxon>Teleostei</taxon>
        <taxon>Neoteleostei</taxon>
        <taxon>Acanthomorphata</taxon>
        <taxon>Gobiaria</taxon>
        <taxon>Gobiiformes</taxon>
        <taxon>Gobioidei</taxon>
        <taxon>Gobiidae</taxon>
        <taxon>Gobionellinae</taxon>
        <taxon>Mugilogobius</taxon>
    </lineage>
</organism>
<comment type="caution">
    <text evidence="2">The sequence shown here is derived from an EMBL/GenBank/DDBJ whole genome shotgun (WGS) entry which is preliminary data.</text>
</comment>
<proteinExistence type="predicted"/>
<dbReference type="Proteomes" id="UP001460270">
    <property type="component" value="Unassembled WGS sequence"/>
</dbReference>
<dbReference type="EMBL" id="JBBPFD010000010">
    <property type="protein sequence ID" value="KAK7910156.1"/>
    <property type="molecule type" value="Genomic_DNA"/>
</dbReference>
<protein>
    <submittedName>
        <fullName evidence="2">Uncharacterized protein</fullName>
    </submittedName>
</protein>
<dbReference type="AlphaFoldDB" id="A0AAW0NVQ1"/>
<name>A0AAW0NVQ1_9GOBI</name>
<reference evidence="3" key="1">
    <citation type="submission" date="2024-04" db="EMBL/GenBank/DDBJ databases">
        <title>Salinicola lusitanus LLJ914,a marine bacterium isolated from the Okinawa Trough.</title>
        <authorList>
            <person name="Li J."/>
        </authorList>
    </citation>
    <scope>NUCLEOTIDE SEQUENCE [LARGE SCALE GENOMIC DNA]</scope>
</reference>
<evidence type="ECO:0000256" key="1">
    <source>
        <dbReference type="SAM" id="MobiDB-lite"/>
    </source>
</evidence>
<evidence type="ECO:0000313" key="3">
    <source>
        <dbReference type="Proteomes" id="UP001460270"/>
    </source>
</evidence>
<sequence length="116" mass="13105">MKKPGSALLRSKISDPHLQINHEDTCPAAALRPGSRPVRRRPRIQCERTDGLLFQSLPEENSFRENPKLHENGREMHQIWSHFSDGEEPVPLCGSKLDLGSERHEGSGRKGSLNLF</sequence>
<gene>
    <name evidence="2" type="ORF">WMY93_014840</name>
</gene>
<keyword evidence="3" id="KW-1185">Reference proteome</keyword>